<reference evidence="3" key="1">
    <citation type="submission" date="2023-07" db="EMBL/GenBank/DDBJ databases">
        <title>Chryseobacterium sp. strain PBS4-4 Genome sequencing and assembly.</title>
        <authorList>
            <person name="Jung Y."/>
        </authorList>
    </citation>
    <scope>NUCLEOTIDE SEQUENCE [LARGE SCALE GENOMIC DNA]</scope>
    <source>
        <strain evidence="3">PBS4-4</strain>
    </source>
</reference>
<accession>A0ABT2W6J8</accession>
<name>A0ABT2W6J8_9FLAO</name>
<evidence type="ECO:0008006" key="4">
    <source>
        <dbReference type="Google" id="ProtNLM"/>
    </source>
</evidence>
<comment type="caution">
    <text evidence="2">The sequence shown here is derived from an EMBL/GenBank/DDBJ whole genome shotgun (WGS) entry which is preliminary data.</text>
</comment>
<protein>
    <recommendedName>
        <fullName evidence="4">DUF4890 domain-containing protein</fullName>
    </recommendedName>
</protein>
<dbReference type="RefSeq" id="WP_263003004.1">
    <property type="nucleotide sequence ID" value="NZ_JAOTEM010000002.1"/>
</dbReference>
<evidence type="ECO:0000256" key="1">
    <source>
        <dbReference type="SAM" id="SignalP"/>
    </source>
</evidence>
<dbReference type="Proteomes" id="UP001208649">
    <property type="component" value="Unassembled WGS sequence"/>
</dbReference>
<gene>
    <name evidence="2" type="ORF">NZ698_10175</name>
</gene>
<keyword evidence="3" id="KW-1185">Reference proteome</keyword>
<dbReference type="EMBL" id="JAOTEM010000002">
    <property type="protein sequence ID" value="MCU7617564.1"/>
    <property type="molecule type" value="Genomic_DNA"/>
</dbReference>
<organism evidence="2 3">
    <name type="scientific">Chryseobacterium edaphi</name>
    <dbReference type="NCBI Taxonomy" id="2976532"/>
    <lineage>
        <taxon>Bacteria</taxon>
        <taxon>Pseudomonadati</taxon>
        <taxon>Bacteroidota</taxon>
        <taxon>Flavobacteriia</taxon>
        <taxon>Flavobacteriales</taxon>
        <taxon>Weeksellaceae</taxon>
        <taxon>Chryseobacterium group</taxon>
        <taxon>Chryseobacterium</taxon>
    </lineage>
</organism>
<evidence type="ECO:0000313" key="3">
    <source>
        <dbReference type="Proteomes" id="UP001208649"/>
    </source>
</evidence>
<feature type="chain" id="PRO_5046310906" description="DUF4890 domain-containing protein" evidence="1">
    <location>
        <begin position="19"/>
        <end position="103"/>
    </location>
</feature>
<evidence type="ECO:0000313" key="2">
    <source>
        <dbReference type="EMBL" id="MCU7617564.1"/>
    </source>
</evidence>
<sequence length="103" mass="12325">MKKLFLVAGLVIAFTANAQQRRNDVRNDKTEFRQNNNDFGGLRLSPDQQRKINALSRERLSQREYEMRIRRILSKDQYAKYTRSQHNDFKKDKKVAYNGGFRR</sequence>
<feature type="signal peptide" evidence="1">
    <location>
        <begin position="1"/>
        <end position="18"/>
    </location>
</feature>
<proteinExistence type="predicted"/>
<keyword evidence="1" id="KW-0732">Signal</keyword>